<feature type="transmembrane region" description="Helical" evidence="1">
    <location>
        <begin position="107"/>
        <end position="124"/>
    </location>
</feature>
<gene>
    <name evidence="2" type="ORF">ACFSW8_04200</name>
</gene>
<evidence type="ECO:0000313" key="3">
    <source>
        <dbReference type="Proteomes" id="UP001597389"/>
    </source>
</evidence>
<dbReference type="Pfam" id="PF07314">
    <property type="entry name" value="Lit"/>
    <property type="match status" value="1"/>
</dbReference>
<proteinExistence type="predicted"/>
<protein>
    <submittedName>
        <fullName evidence="2">DUF1461 domain-containing protein</fullName>
    </submittedName>
</protein>
<keyword evidence="3" id="KW-1185">Reference proteome</keyword>
<reference evidence="3" key="1">
    <citation type="journal article" date="2019" name="Int. J. Syst. Evol. Microbiol.">
        <title>The Global Catalogue of Microorganisms (GCM) 10K type strain sequencing project: providing services to taxonomists for standard genome sequencing and annotation.</title>
        <authorList>
            <consortium name="The Broad Institute Genomics Platform"/>
            <consortium name="The Broad Institute Genome Sequencing Center for Infectious Disease"/>
            <person name="Wu L."/>
            <person name="Ma J."/>
        </authorList>
    </citation>
    <scope>NUCLEOTIDE SEQUENCE [LARGE SCALE GENOMIC DNA]</scope>
    <source>
        <strain evidence="3">CCUG 57942</strain>
    </source>
</reference>
<dbReference type="EMBL" id="JBHUJB010000020">
    <property type="protein sequence ID" value="MFD2158096.1"/>
    <property type="molecule type" value="Genomic_DNA"/>
</dbReference>
<evidence type="ECO:0000256" key="1">
    <source>
        <dbReference type="SAM" id="Phobius"/>
    </source>
</evidence>
<evidence type="ECO:0000313" key="2">
    <source>
        <dbReference type="EMBL" id="MFD2158096.1"/>
    </source>
</evidence>
<dbReference type="RefSeq" id="WP_377088862.1">
    <property type="nucleotide sequence ID" value="NZ_JBHSJL010000014.1"/>
</dbReference>
<keyword evidence="1" id="KW-0472">Membrane</keyword>
<keyword evidence="1" id="KW-0812">Transmembrane</keyword>
<dbReference type="Proteomes" id="UP001597389">
    <property type="component" value="Unassembled WGS sequence"/>
</dbReference>
<keyword evidence="1" id="KW-1133">Transmembrane helix</keyword>
<organism evidence="2 3">
    <name type="scientific">Rubritalea tangerina</name>
    <dbReference type="NCBI Taxonomy" id="430798"/>
    <lineage>
        <taxon>Bacteria</taxon>
        <taxon>Pseudomonadati</taxon>
        <taxon>Verrucomicrobiota</taxon>
        <taxon>Verrucomicrobiia</taxon>
        <taxon>Verrucomicrobiales</taxon>
        <taxon>Rubritaleaceae</taxon>
        <taxon>Rubritalea</taxon>
    </lineage>
</organism>
<feature type="transmembrane region" description="Helical" evidence="1">
    <location>
        <begin position="131"/>
        <end position="152"/>
    </location>
</feature>
<comment type="caution">
    <text evidence="2">The sequence shown here is derived from an EMBL/GenBank/DDBJ whole genome shotgun (WGS) entry which is preliminary data.</text>
</comment>
<sequence length="219" mass="25069">MKGEVNMLGGWRRGVRILWELVLSPIALLVAILGGALLVVASPLVWSCLFEAPEGISDYAQEDGELIAYHLWTEKPYSEVSEELKGMALIPREIAHYEDLQEKFQELIKVVGLGALVGLAGVFLSRRPRRVLLSSLLWLVGGAGAAGVWSLIDWRGMFRSFHWWIFQDDSWILPWSSYSLKLYQYSVWKSAMIWMVVISVVFYLVLFIILSIWRRVRSH</sequence>
<feature type="transmembrane region" description="Helical" evidence="1">
    <location>
        <begin position="21"/>
        <end position="46"/>
    </location>
</feature>
<name>A0ABW4Z7Y6_9BACT</name>
<dbReference type="InterPro" id="IPR010178">
    <property type="entry name" value="Lit"/>
</dbReference>
<accession>A0ABW4Z7Y6</accession>
<feature type="transmembrane region" description="Helical" evidence="1">
    <location>
        <begin position="191"/>
        <end position="213"/>
    </location>
</feature>